<proteinExistence type="predicted"/>
<organism evidence="1 2">
    <name type="scientific">Agrobacterium tumefaciens</name>
    <dbReference type="NCBI Taxonomy" id="358"/>
    <lineage>
        <taxon>Bacteria</taxon>
        <taxon>Pseudomonadati</taxon>
        <taxon>Pseudomonadota</taxon>
        <taxon>Alphaproteobacteria</taxon>
        <taxon>Hyphomicrobiales</taxon>
        <taxon>Rhizobiaceae</taxon>
        <taxon>Rhizobium/Agrobacterium group</taxon>
        <taxon>Agrobacterium</taxon>
        <taxon>Agrobacterium tumefaciens complex</taxon>
    </lineage>
</organism>
<name>A0A176X780_AGRTU</name>
<dbReference type="RefSeq" id="WP_063949621.1">
    <property type="nucleotide sequence ID" value="NZ_LXPS01000022.1"/>
</dbReference>
<dbReference type="EMBL" id="LXPS01000022">
    <property type="protein sequence ID" value="OAE43607.1"/>
    <property type="molecule type" value="Genomic_DNA"/>
</dbReference>
<reference evidence="1 2" key="1">
    <citation type="submission" date="2016-05" db="EMBL/GenBank/DDBJ databases">
        <authorList>
            <person name="Lavstsen T."/>
            <person name="Jespersen J.S."/>
        </authorList>
    </citation>
    <scope>NUCLEOTIDE SEQUENCE [LARGE SCALE GENOMIC DNA]</scope>
    <source>
        <strain evidence="1 2">KCJ1736</strain>
    </source>
</reference>
<evidence type="ECO:0000313" key="2">
    <source>
        <dbReference type="Proteomes" id="UP000077098"/>
    </source>
</evidence>
<dbReference type="AlphaFoldDB" id="A0A176X780"/>
<accession>A0A176X780</accession>
<comment type="caution">
    <text evidence="1">The sequence shown here is derived from an EMBL/GenBank/DDBJ whole genome shotgun (WGS) entry which is preliminary data.</text>
</comment>
<protein>
    <submittedName>
        <fullName evidence="1">Uncharacterized protein</fullName>
    </submittedName>
</protein>
<gene>
    <name evidence="1" type="ORF">A7J57_04910</name>
</gene>
<sequence length="160" mass="17428">MNQQHPSVASSPADAQPDLLRIYDHLCNAASLSLALEMAIGRVMEEQQRAALEALAGQVVDILEDIKTAMKSRETISSLFLRWAANPDARAGYDYSGKSQEQLDAIFADYTSIQQRITDAVPTTAGEVAQQIIAATDDGACDMPGELFDRLREMARRAAV</sequence>
<dbReference type="Proteomes" id="UP000077098">
    <property type="component" value="Unassembled WGS sequence"/>
</dbReference>
<evidence type="ECO:0000313" key="1">
    <source>
        <dbReference type="EMBL" id="OAE43607.1"/>
    </source>
</evidence>